<evidence type="ECO:0000313" key="7">
    <source>
        <dbReference type="EMBL" id="KAJ6792147.1"/>
    </source>
</evidence>
<reference evidence="7" key="2">
    <citation type="submission" date="2023-04" db="EMBL/GenBank/DDBJ databases">
        <authorList>
            <person name="Bruccoleri R.E."/>
            <person name="Oakeley E.J."/>
            <person name="Faust A.-M."/>
            <person name="Dessus-Babus S."/>
            <person name="Altorfer M."/>
            <person name="Burckhardt D."/>
            <person name="Oertli M."/>
            <person name="Naumann U."/>
            <person name="Petersen F."/>
            <person name="Wong J."/>
        </authorList>
    </citation>
    <scope>NUCLEOTIDE SEQUENCE</scope>
    <source>
        <strain evidence="7">GSM-AAB239-AS_SAM_17_03QT</strain>
        <tissue evidence="7">Leaf</tissue>
    </source>
</reference>
<keyword evidence="8" id="KW-1185">Reference proteome</keyword>
<dbReference type="InterPro" id="IPR045843">
    <property type="entry name" value="IND-like"/>
</dbReference>
<dbReference type="PROSITE" id="PS50888">
    <property type="entry name" value="BHLH"/>
    <property type="match status" value="1"/>
</dbReference>
<evidence type="ECO:0000259" key="6">
    <source>
        <dbReference type="PROSITE" id="PS50888"/>
    </source>
</evidence>
<feature type="domain" description="BHLH" evidence="6">
    <location>
        <begin position="181"/>
        <end position="231"/>
    </location>
</feature>
<keyword evidence="3" id="KW-0805">Transcription regulation</keyword>
<dbReference type="GO" id="GO:0046983">
    <property type="term" value="F:protein dimerization activity"/>
    <property type="evidence" value="ECO:0007669"/>
    <property type="project" value="InterPro"/>
</dbReference>
<comment type="similarity">
    <text evidence="2">Belongs to the bHLH protein family.</text>
</comment>
<dbReference type="AlphaFoldDB" id="A0AAX6DK35"/>
<evidence type="ECO:0000256" key="4">
    <source>
        <dbReference type="ARBA" id="ARBA00023163"/>
    </source>
</evidence>
<gene>
    <name evidence="7" type="ORF">M6B38_243550</name>
</gene>
<accession>A0AAX6DK35</accession>
<sequence length="304" mass="33799">MPDLGVQLLQGRVRRCEPQAAAGEAEQLPPGFFSNLLLDNGLSVNSGNGHYSQPLSNGVHAIPRTTRLKSQLSFSGQEALPQISEIGVTDMGESVIGSNRSDETGGNVGQSYSSTNFQISSWDDTNSIAFSAPSSKRARDCNEDLLNSFSNIGFEFGLTSLLDMEAQQDSVAFKVRAKRGCATHPRSIAERERRTRISDKLRKLQELVPNMDKQTSTADMLDLAVDQIKSCKAKCRILNKNKQIVHAHARKKFHERKRNHCWCIEKYLAVLLVGHGQDIFCSSAGRFEFLSSYNKEQVLFVFKN</sequence>
<proteinExistence type="inferred from homology"/>
<dbReference type="Proteomes" id="UP001140949">
    <property type="component" value="Unassembled WGS sequence"/>
</dbReference>
<dbReference type="SMART" id="SM00353">
    <property type="entry name" value="HLH"/>
    <property type="match status" value="1"/>
</dbReference>
<evidence type="ECO:0000256" key="1">
    <source>
        <dbReference type="ARBA" id="ARBA00004123"/>
    </source>
</evidence>
<dbReference type="CDD" id="cd11393">
    <property type="entry name" value="bHLH_AtbHLH_like"/>
    <property type="match status" value="1"/>
</dbReference>
<dbReference type="GO" id="GO:0000978">
    <property type="term" value="F:RNA polymerase II cis-regulatory region sequence-specific DNA binding"/>
    <property type="evidence" value="ECO:0007669"/>
    <property type="project" value="TreeGrafter"/>
</dbReference>
<dbReference type="GO" id="GO:0005634">
    <property type="term" value="C:nucleus"/>
    <property type="evidence" value="ECO:0007669"/>
    <property type="project" value="UniProtKB-SubCell"/>
</dbReference>
<evidence type="ECO:0000256" key="2">
    <source>
        <dbReference type="ARBA" id="ARBA00005510"/>
    </source>
</evidence>
<dbReference type="PANTHER" id="PTHR16223">
    <property type="entry name" value="TRANSCRIPTION FACTOR BHLH83-RELATED"/>
    <property type="match status" value="1"/>
</dbReference>
<comment type="subcellular location">
    <subcellularLocation>
        <location evidence="1">Nucleus</location>
    </subcellularLocation>
</comment>
<reference evidence="7" key="1">
    <citation type="journal article" date="2023" name="GigaByte">
        <title>Genome assembly of the bearded iris, Iris pallida Lam.</title>
        <authorList>
            <person name="Bruccoleri R.E."/>
            <person name="Oakeley E.J."/>
            <person name="Faust A.M.E."/>
            <person name="Altorfer M."/>
            <person name="Dessus-Babus S."/>
            <person name="Burckhardt D."/>
            <person name="Oertli M."/>
            <person name="Naumann U."/>
            <person name="Petersen F."/>
            <person name="Wong J."/>
        </authorList>
    </citation>
    <scope>NUCLEOTIDE SEQUENCE</scope>
    <source>
        <strain evidence="7">GSM-AAB239-AS_SAM_17_03QT</strain>
    </source>
</reference>
<comment type="caution">
    <text evidence="7">The sequence shown here is derived from an EMBL/GenBank/DDBJ whole genome shotgun (WGS) entry which is preliminary data.</text>
</comment>
<dbReference type="Pfam" id="PF00010">
    <property type="entry name" value="HLH"/>
    <property type="match status" value="1"/>
</dbReference>
<name>A0AAX6DK35_IRIPA</name>
<dbReference type="GO" id="GO:0000981">
    <property type="term" value="F:DNA-binding transcription factor activity, RNA polymerase II-specific"/>
    <property type="evidence" value="ECO:0007669"/>
    <property type="project" value="TreeGrafter"/>
</dbReference>
<dbReference type="InterPro" id="IPR045239">
    <property type="entry name" value="bHLH95_bHLH"/>
</dbReference>
<organism evidence="7 8">
    <name type="scientific">Iris pallida</name>
    <name type="common">Sweet iris</name>
    <dbReference type="NCBI Taxonomy" id="29817"/>
    <lineage>
        <taxon>Eukaryota</taxon>
        <taxon>Viridiplantae</taxon>
        <taxon>Streptophyta</taxon>
        <taxon>Embryophyta</taxon>
        <taxon>Tracheophyta</taxon>
        <taxon>Spermatophyta</taxon>
        <taxon>Magnoliopsida</taxon>
        <taxon>Liliopsida</taxon>
        <taxon>Asparagales</taxon>
        <taxon>Iridaceae</taxon>
        <taxon>Iridoideae</taxon>
        <taxon>Irideae</taxon>
        <taxon>Iris</taxon>
    </lineage>
</organism>
<evidence type="ECO:0000256" key="5">
    <source>
        <dbReference type="ARBA" id="ARBA00023242"/>
    </source>
</evidence>
<dbReference type="InterPro" id="IPR011598">
    <property type="entry name" value="bHLH_dom"/>
</dbReference>
<dbReference type="Gene3D" id="4.10.280.10">
    <property type="entry name" value="Helix-loop-helix DNA-binding domain"/>
    <property type="match status" value="1"/>
</dbReference>
<keyword evidence="4" id="KW-0804">Transcription</keyword>
<dbReference type="InterPro" id="IPR036638">
    <property type="entry name" value="HLH_DNA-bd_sf"/>
</dbReference>
<evidence type="ECO:0000313" key="8">
    <source>
        <dbReference type="Proteomes" id="UP001140949"/>
    </source>
</evidence>
<dbReference type="EMBL" id="JANAVB010044045">
    <property type="protein sequence ID" value="KAJ6792147.1"/>
    <property type="molecule type" value="Genomic_DNA"/>
</dbReference>
<protein>
    <submittedName>
        <fullName evidence="7">Transcription factor bHLH128-like isoform X2</fullName>
    </submittedName>
</protein>
<evidence type="ECO:0000256" key="3">
    <source>
        <dbReference type="ARBA" id="ARBA00023015"/>
    </source>
</evidence>
<dbReference type="PANTHER" id="PTHR16223:SF177">
    <property type="entry name" value="TRANSCRIPTION FACTOR BHLH129"/>
    <property type="match status" value="1"/>
</dbReference>
<keyword evidence="5" id="KW-0539">Nucleus</keyword>
<dbReference type="SUPFAM" id="SSF47459">
    <property type="entry name" value="HLH, helix-loop-helix DNA-binding domain"/>
    <property type="match status" value="1"/>
</dbReference>